<comment type="caution">
    <text evidence="1">The sequence shown here is derived from an EMBL/GenBank/DDBJ whole genome shotgun (WGS) entry which is preliminary data.</text>
</comment>
<protein>
    <submittedName>
        <fullName evidence="1">Uncharacterized protein</fullName>
    </submittedName>
</protein>
<organism evidence="1 2">
    <name type="scientific">Nephila pilipes</name>
    <name type="common">Giant wood spider</name>
    <name type="synonym">Nephila maculata</name>
    <dbReference type="NCBI Taxonomy" id="299642"/>
    <lineage>
        <taxon>Eukaryota</taxon>
        <taxon>Metazoa</taxon>
        <taxon>Ecdysozoa</taxon>
        <taxon>Arthropoda</taxon>
        <taxon>Chelicerata</taxon>
        <taxon>Arachnida</taxon>
        <taxon>Araneae</taxon>
        <taxon>Araneomorphae</taxon>
        <taxon>Entelegynae</taxon>
        <taxon>Araneoidea</taxon>
        <taxon>Nephilidae</taxon>
        <taxon>Nephila</taxon>
    </lineage>
</organism>
<dbReference type="Proteomes" id="UP000887013">
    <property type="component" value="Unassembled WGS sequence"/>
</dbReference>
<dbReference type="OrthoDB" id="10415911at2759"/>
<sequence>MCFSGTGISQVRMKTNGYENQRQTAIKNDLLVPKGLDTKIIRKLLIKFERTGSVIGDLVGNVDLSQTITSPKNNATFSGILHQNPRKSMRTIASDTCLKHFIKHKVF</sequence>
<proteinExistence type="predicted"/>
<gene>
    <name evidence="1" type="ORF">NPIL_589631</name>
</gene>
<dbReference type="AlphaFoldDB" id="A0A8X6Q4E9"/>
<keyword evidence="2" id="KW-1185">Reference proteome</keyword>
<evidence type="ECO:0000313" key="2">
    <source>
        <dbReference type="Proteomes" id="UP000887013"/>
    </source>
</evidence>
<name>A0A8X6Q4E9_NEPPI</name>
<reference evidence="1" key="1">
    <citation type="submission" date="2020-08" db="EMBL/GenBank/DDBJ databases">
        <title>Multicomponent nature underlies the extraordinary mechanical properties of spider dragline silk.</title>
        <authorList>
            <person name="Kono N."/>
            <person name="Nakamura H."/>
            <person name="Mori M."/>
            <person name="Yoshida Y."/>
            <person name="Ohtoshi R."/>
            <person name="Malay A.D."/>
            <person name="Moran D.A.P."/>
            <person name="Tomita M."/>
            <person name="Numata K."/>
            <person name="Arakawa K."/>
        </authorList>
    </citation>
    <scope>NUCLEOTIDE SEQUENCE</scope>
</reference>
<accession>A0A8X6Q4E9</accession>
<evidence type="ECO:0000313" key="1">
    <source>
        <dbReference type="EMBL" id="GFT99956.1"/>
    </source>
</evidence>
<dbReference type="EMBL" id="BMAW01122699">
    <property type="protein sequence ID" value="GFT99956.1"/>
    <property type="molecule type" value="Genomic_DNA"/>
</dbReference>